<sequence length="159" mass="17393">MGNDIVKGIKLATFALLVGGAVLGTTGCGGDDDGGSSGSAGAGSSQEVDSGSLIGSEWYWSGRIRFEDGGVIENLRACDHEYYYTNESWRWEMAGDNVVVVYEYDYDVSSYVYHYKVTYTMSVVDLDRGFMDGCADTESWRDGVKQTSSHAPSTWLRID</sequence>
<dbReference type="Proteomes" id="UP000366872">
    <property type="component" value="Unassembled WGS sequence"/>
</dbReference>
<dbReference type="EMBL" id="CAAHFG010000001">
    <property type="protein sequence ID" value="VGO12020.1"/>
    <property type="molecule type" value="Genomic_DNA"/>
</dbReference>
<dbReference type="PROSITE" id="PS51257">
    <property type="entry name" value="PROKAR_LIPOPROTEIN"/>
    <property type="match status" value="1"/>
</dbReference>
<gene>
    <name evidence="1" type="ORF">PDESU_00568</name>
</gene>
<dbReference type="RefSeq" id="WP_136077720.1">
    <property type="nucleotide sequence ID" value="NZ_CAAHFG010000001.1"/>
</dbReference>
<evidence type="ECO:0000313" key="2">
    <source>
        <dbReference type="Proteomes" id="UP000366872"/>
    </source>
</evidence>
<evidence type="ECO:0008006" key="3">
    <source>
        <dbReference type="Google" id="ProtNLM"/>
    </source>
</evidence>
<name>A0A6C2TWH1_PONDE</name>
<dbReference type="AlphaFoldDB" id="A0A6C2TWH1"/>
<accession>A0A6C2TWH1</accession>
<reference evidence="1 2" key="1">
    <citation type="submission" date="2019-04" db="EMBL/GenBank/DDBJ databases">
        <authorList>
            <person name="Van Vliet M D."/>
        </authorList>
    </citation>
    <scope>NUCLEOTIDE SEQUENCE [LARGE SCALE GENOMIC DNA]</scope>
    <source>
        <strain evidence="1 2">F1</strain>
    </source>
</reference>
<protein>
    <recommendedName>
        <fullName evidence="3">Lipoprotein</fullName>
    </recommendedName>
</protein>
<evidence type="ECO:0000313" key="1">
    <source>
        <dbReference type="EMBL" id="VGO12020.1"/>
    </source>
</evidence>
<organism evidence="1 2">
    <name type="scientific">Pontiella desulfatans</name>
    <dbReference type="NCBI Taxonomy" id="2750659"/>
    <lineage>
        <taxon>Bacteria</taxon>
        <taxon>Pseudomonadati</taxon>
        <taxon>Kiritimatiellota</taxon>
        <taxon>Kiritimatiellia</taxon>
        <taxon>Kiritimatiellales</taxon>
        <taxon>Pontiellaceae</taxon>
        <taxon>Pontiella</taxon>
    </lineage>
</organism>
<proteinExistence type="predicted"/>
<keyword evidence="2" id="KW-1185">Reference proteome</keyword>